<feature type="transmembrane region" description="Helical" evidence="8">
    <location>
        <begin position="261"/>
        <end position="282"/>
    </location>
</feature>
<evidence type="ECO:0000313" key="10">
    <source>
        <dbReference type="Proteomes" id="UP001519344"/>
    </source>
</evidence>
<dbReference type="NCBIfam" id="TIGR00912">
    <property type="entry name" value="2A0309"/>
    <property type="match status" value="1"/>
</dbReference>
<feature type="transmembrane region" description="Helical" evidence="8">
    <location>
        <begin position="147"/>
        <end position="166"/>
    </location>
</feature>
<feature type="transmembrane region" description="Helical" evidence="8">
    <location>
        <begin position="39"/>
        <end position="60"/>
    </location>
</feature>
<keyword evidence="5 8" id="KW-0812">Transmembrane</keyword>
<dbReference type="PANTHER" id="PTHR34975:SF2">
    <property type="entry name" value="SPORE GERMINATION PROTEIN A2"/>
    <property type="match status" value="1"/>
</dbReference>
<evidence type="ECO:0000256" key="8">
    <source>
        <dbReference type="SAM" id="Phobius"/>
    </source>
</evidence>
<protein>
    <submittedName>
        <fullName evidence="9">Spore germination protein KB</fullName>
    </submittedName>
</protein>
<organism evidence="9 10">
    <name type="scientific">Paenibacillus aceris</name>
    <dbReference type="NCBI Taxonomy" id="869555"/>
    <lineage>
        <taxon>Bacteria</taxon>
        <taxon>Bacillati</taxon>
        <taxon>Bacillota</taxon>
        <taxon>Bacilli</taxon>
        <taxon>Bacillales</taxon>
        <taxon>Paenibacillaceae</taxon>
        <taxon>Paenibacillus</taxon>
    </lineage>
</organism>
<evidence type="ECO:0000256" key="7">
    <source>
        <dbReference type="ARBA" id="ARBA00023136"/>
    </source>
</evidence>
<evidence type="ECO:0000256" key="1">
    <source>
        <dbReference type="ARBA" id="ARBA00004141"/>
    </source>
</evidence>
<evidence type="ECO:0000256" key="5">
    <source>
        <dbReference type="ARBA" id="ARBA00022692"/>
    </source>
</evidence>
<proteinExistence type="inferred from homology"/>
<feature type="transmembrane region" description="Helical" evidence="8">
    <location>
        <begin position="303"/>
        <end position="324"/>
    </location>
</feature>
<gene>
    <name evidence="9" type="ORF">J2Z65_004659</name>
</gene>
<dbReference type="Proteomes" id="UP001519344">
    <property type="component" value="Unassembled WGS sequence"/>
</dbReference>
<feature type="transmembrane region" description="Helical" evidence="8">
    <location>
        <begin position="12"/>
        <end position="33"/>
    </location>
</feature>
<comment type="similarity">
    <text evidence="2">Belongs to the amino acid-polyamine-organocation (APC) superfamily. Spore germination protein (SGP) (TC 2.A.3.9) family.</text>
</comment>
<keyword evidence="4" id="KW-0309">Germination</keyword>
<feature type="transmembrane region" description="Helical" evidence="8">
    <location>
        <begin position="186"/>
        <end position="205"/>
    </location>
</feature>
<reference evidence="9 10" key="1">
    <citation type="submission" date="2021-03" db="EMBL/GenBank/DDBJ databases">
        <title>Genomic Encyclopedia of Type Strains, Phase IV (KMG-IV): sequencing the most valuable type-strain genomes for metagenomic binning, comparative biology and taxonomic classification.</title>
        <authorList>
            <person name="Goeker M."/>
        </authorList>
    </citation>
    <scope>NUCLEOTIDE SEQUENCE [LARGE SCALE GENOMIC DNA]</scope>
    <source>
        <strain evidence="9 10">DSM 24950</strain>
    </source>
</reference>
<feature type="transmembrane region" description="Helical" evidence="8">
    <location>
        <begin position="118"/>
        <end position="140"/>
    </location>
</feature>
<keyword evidence="7 8" id="KW-0472">Membrane</keyword>
<accession>A0ABS4I4U3</accession>
<comment type="subcellular location">
    <subcellularLocation>
        <location evidence="1">Membrane</location>
        <topology evidence="1">Multi-pass membrane protein</topology>
    </subcellularLocation>
</comment>
<dbReference type="RefSeq" id="WP_167052563.1">
    <property type="nucleotide sequence ID" value="NZ_JAAOZR010000003.1"/>
</dbReference>
<name>A0ABS4I4U3_9BACL</name>
<feature type="transmembrane region" description="Helical" evidence="8">
    <location>
        <begin position="80"/>
        <end position="98"/>
    </location>
</feature>
<evidence type="ECO:0000256" key="2">
    <source>
        <dbReference type="ARBA" id="ARBA00007998"/>
    </source>
</evidence>
<sequence>MVKESISPRQLMIIVILNSIGTAILVIPASVAADAKQDAWMPLLLSIGMGIILTILYMSVAKNFPASSLFDINDLVFGKWLGRLITMIISLLTLIFGAQDVFYVGNFMVTQIMPSTPVQSINILFMVIVMMGAKLGTVVFLRTAEIFFPWLILLFILFMTMNIPNMELNNFLPIGEAAPLTILRPAIRITCFTFITLFITITPILHQVSNIQRAKKGYLVGVVISGITLLLLVVSSVLVLGADTTAMQAFPSYALAQRISIGNFLQRIEVVVAFLWLVSIYFKTSMYFHTTLKGLAHALQLRDYKTICNPIGLIVIVLSLVVYPNEAFEQKWDNHTYIPLALILGIIYPLAILLIGWMRKGLSNKKSRHA</sequence>
<keyword evidence="3" id="KW-0813">Transport</keyword>
<comment type="caution">
    <text evidence="9">The sequence shown here is derived from an EMBL/GenBank/DDBJ whole genome shotgun (WGS) entry which is preliminary data.</text>
</comment>
<dbReference type="InterPro" id="IPR004761">
    <property type="entry name" value="Spore_GerAB"/>
</dbReference>
<keyword evidence="10" id="KW-1185">Reference proteome</keyword>
<dbReference type="PANTHER" id="PTHR34975">
    <property type="entry name" value="SPORE GERMINATION PROTEIN A2"/>
    <property type="match status" value="1"/>
</dbReference>
<evidence type="ECO:0000256" key="4">
    <source>
        <dbReference type="ARBA" id="ARBA00022544"/>
    </source>
</evidence>
<dbReference type="Gene3D" id="1.20.1740.10">
    <property type="entry name" value="Amino acid/polyamine transporter I"/>
    <property type="match status" value="1"/>
</dbReference>
<evidence type="ECO:0000256" key="6">
    <source>
        <dbReference type="ARBA" id="ARBA00022989"/>
    </source>
</evidence>
<keyword evidence="6 8" id="KW-1133">Transmembrane helix</keyword>
<evidence type="ECO:0000256" key="3">
    <source>
        <dbReference type="ARBA" id="ARBA00022448"/>
    </source>
</evidence>
<dbReference type="Pfam" id="PF03845">
    <property type="entry name" value="Spore_permease"/>
    <property type="match status" value="1"/>
</dbReference>
<dbReference type="EMBL" id="JAGGKV010000014">
    <property type="protein sequence ID" value="MBP1965421.1"/>
    <property type="molecule type" value="Genomic_DNA"/>
</dbReference>
<evidence type="ECO:0000313" key="9">
    <source>
        <dbReference type="EMBL" id="MBP1965421.1"/>
    </source>
</evidence>
<feature type="transmembrane region" description="Helical" evidence="8">
    <location>
        <begin position="217"/>
        <end position="241"/>
    </location>
</feature>
<feature type="transmembrane region" description="Helical" evidence="8">
    <location>
        <begin position="336"/>
        <end position="358"/>
    </location>
</feature>